<evidence type="ECO:0000256" key="2">
    <source>
        <dbReference type="ARBA" id="ARBA00022723"/>
    </source>
</evidence>
<dbReference type="EMBL" id="QKVK01000002">
    <property type="protein sequence ID" value="PZF77781.1"/>
    <property type="molecule type" value="Genomic_DNA"/>
</dbReference>
<accession>A0A2W2AQX5</accession>
<dbReference type="InterPro" id="IPR055438">
    <property type="entry name" value="AstE_AspA_cat"/>
</dbReference>
<dbReference type="Proteomes" id="UP000248795">
    <property type="component" value="Unassembled WGS sequence"/>
</dbReference>
<dbReference type="CDD" id="cd06251">
    <property type="entry name" value="M14_ASTE_ASPA-like"/>
    <property type="match status" value="1"/>
</dbReference>
<dbReference type="Pfam" id="PF24827">
    <property type="entry name" value="AstE_AspA_cat"/>
    <property type="match status" value="1"/>
</dbReference>
<name>A0A2W2AQX5_9HYPH</name>
<dbReference type="Gene3D" id="3.40.630.10">
    <property type="entry name" value="Zn peptidases"/>
    <property type="match status" value="1"/>
</dbReference>
<comment type="caution">
    <text evidence="6">The sequence shown here is derived from an EMBL/GenBank/DDBJ whole genome shotgun (WGS) entry which is preliminary data.</text>
</comment>
<evidence type="ECO:0000313" key="7">
    <source>
        <dbReference type="Proteomes" id="UP000248795"/>
    </source>
</evidence>
<dbReference type="RefSeq" id="WP_111196529.1">
    <property type="nucleotide sequence ID" value="NZ_QKVK01000002.1"/>
</dbReference>
<protein>
    <submittedName>
        <fullName evidence="6">Succinylglutamate desuccinylase</fullName>
    </submittedName>
</protein>
<keyword evidence="3" id="KW-0378">Hydrolase</keyword>
<organism evidence="6 7">
    <name type="scientific">Aestuariivirga litoralis</name>
    <dbReference type="NCBI Taxonomy" id="2650924"/>
    <lineage>
        <taxon>Bacteria</taxon>
        <taxon>Pseudomonadati</taxon>
        <taxon>Pseudomonadota</taxon>
        <taxon>Alphaproteobacteria</taxon>
        <taxon>Hyphomicrobiales</taxon>
        <taxon>Aestuariivirgaceae</taxon>
        <taxon>Aestuariivirga</taxon>
    </lineage>
</organism>
<feature type="domain" description="Succinylglutamate desuccinylase/Aspartoacylase catalytic" evidence="5">
    <location>
        <begin position="45"/>
        <end position="224"/>
    </location>
</feature>
<dbReference type="GO" id="GO:0016788">
    <property type="term" value="F:hydrolase activity, acting on ester bonds"/>
    <property type="evidence" value="ECO:0007669"/>
    <property type="project" value="InterPro"/>
</dbReference>
<dbReference type="InterPro" id="IPR053138">
    <property type="entry name" value="N-alpha-Ac-DABA_deacetylase"/>
</dbReference>
<evidence type="ECO:0000313" key="6">
    <source>
        <dbReference type="EMBL" id="PZF77781.1"/>
    </source>
</evidence>
<evidence type="ECO:0000256" key="1">
    <source>
        <dbReference type="ARBA" id="ARBA00001947"/>
    </source>
</evidence>
<dbReference type="PIRSF" id="PIRSF039012">
    <property type="entry name" value="ASP"/>
    <property type="match status" value="1"/>
</dbReference>
<keyword evidence="2" id="KW-0479">Metal-binding</keyword>
<comment type="cofactor">
    <cofactor evidence="1">
        <name>Zn(2+)</name>
        <dbReference type="ChEBI" id="CHEBI:29105"/>
    </cofactor>
</comment>
<dbReference type="PANTHER" id="PTHR37326">
    <property type="entry name" value="BLL3975 PROTEIN"/>
    <property type="match status" value="1"/>
</dbReference>
<dbReference type="InterPro" id="IPR043795">
    <property type="entry name" value="N-alpha-Ac-DABA-like"/>
</dbReference>
<proteinExistence type="predicted"/>
<keyword evidence="4" id="KW-0862">Zinc</keyword>
<dbReference type="AlphaFoldDB" id="A0A2W2AQX5"/>
<sequence>MKLFSIGEVGVQPGRRITVDLPVSTLSNHTHVTLPVHVVHGEEKGPVMFLSGAIHGDEIQGVEIIRRILTHPALQTLRGTLLAVPIVNSFGFLNHTRYMPDRRDLNRSFPGSDRGSLASLVADIFFREVVLRSQYGVDFHTAALHRTNLPQVRLAPDEPELLKMAQAFAPPVILVSKLRERSLRLSAGEAGVKVLLYEGGEALRFDEVAIDAAVRGTLRVMAHLGMVEPTSRPVGQTVFSDASSWVRAPESGILHTTRRIGDRVGKGEVVGVVADPLGQASLPLFAEFDGIIVGRTNLPLVNRGDAVFHIARATPLATIRQHPDDAVALADEDEII</sequence>
<dbReference type="GO" id="GO:0046872">
    <property type="term" value="F:metal ion binding"/>
    <property type="evidence" value="ECO:0007669"/>
    <property type="project" value="UniProtKB-KW"/>
</dbReference>
<keyword evidence="7" id="KW-1185">Reference proteome</keyword>
<dbReference type="GO" id="GO:0016811">
    <property type="term" value="F:hydrolase activity, acting on carbon-nitrogen (but not peptide) bonds, in linear amides"/>
    <property type="evidence" value="ECO:0007669"/>
    <property type="project" value="InterPro"/>
</dbReference>
<evidence type="ECO:0000256" key="4">
    <source>
        <dbReference type="ARBA" id="ARBA00022833"/>
    </source>
</evidence>
<dbReference type="SUPFAM" id="SSF53187">
    <property type="entry name" value="Zn-dependent exopeptidases"/>
    <property type="match status" value="1"/>
</dbReference>
<reference evidence="7" key="1">
    <citation type="submission" date="2018-06" db="EMBL/GenBank/DDBJ databases">
        <title>Aestuariibacter litoralis strain KCTC 52945T.</title>
        <authorList>
            <person name="Li X."/>
            <person name="Salam N."/>
            <person name="Li J.-L."/>
            <person name="Chen Y.-M."/>
            <person name="Yang Z.-W."/>
            <person name="Zhang L.-Y."/>
            <person name="Han M.-X."/>
            <person name="Xiao M."/>
            <person name="Li W.-J."/>
        </authorList>
    </citation>
    <scope>NUCLEOTIDE SEQUENCE [LARGE SCALE GENOMIC DNA]</scope>
    <source>
        <strain evidence="7">KCTC 52945</strain>
    </source>
</reference>
<evidence type="ECO:0000259" key="5">
    <source>
        <dbReference type="Pfam" id="PF24827"/>
    </source>
</evidence>
<dbReference type="PANTHER" id="PTHR37326:SF2">
    <property type="entry name" value="SUCCINYLGLUTAMATE DESUCCINYLASE_ASPARTOACYLASE FAMILY PROTEIN"/>
    <property type="match status" value="1"/>
</dbReference>
<evidence type="ECO:0000256" key="3">
    <source>
        <dbReference type="ARBA" id="ARBA00022801"/>
    </source>
</evidence>
<gene>
    <name evidence="6" type="ORF">DK847_04950</name>
</gene>